<accession>K7VNG1</accession>
<dbReference type="GO" id="GO:0006355">
    <property type="term" value="P:regulation of DNA-templated transcription"/>
    <property type="evidence" value="ECO:0007669"/>
    <property type="project" value="InterPro"/>
</dbReference>
<dbReference type="PANTHER" id="PTHR31662:SF31">
    <property type="entry name" value="OS06G0498000 PROTEIN"/>
    <property type="match status" value="1"/>
</dbReference>
<dbReference type="GeneID" id="103637526"/>
<dbReference type="FunCoup" id="K7VNG1">
    <property type="interactions" value="234"/>
</dbReference>
<name>K7VNG1_MAIZE</name>
<dbReference type="InterPro" id="IPR007592">
    <property type="entry name" value="GEBP"/>
</dbReference>
<dbReference type="AlphaFoldDB" id="K7VNG1"/>
<feature type="compositionally biased region" description="Low complexity" evidence="2">
    <location>
        <begin position="30"/>
        <end position="48"/>
    </location>
</feature>
<sequence>MTSEEHPSYASSNGITTIGSDEHLDPSPSPSTSFDSPSESDDSAASLLLSDDSSESEPIIFKKPHPPVRSWLASDEIVILKTVVSHRQKHGRLPLADNLATAVWGRLSVGDRLSAAQITRRLCVFRNRYDDAVICLKHGTIPMKDSDVTIYMLSKLIWEGTRRGRIEKKTHVPDARNDPRGFDELAELYACLSAEVEVIGARFCWTAWKGRRKWATCGGSRLHDRGEGSVGRGRAGAQG</sequence>
<dbReference type="OrthoDB" id="692631at2759"/>
<evidence type="ECO:0000256" key="1">
    <source>
        <dbReference type="ARBA" id="ARBA00010820"/>
    </source>
</evidence>
<dbReference type="GO" id="GO:0005634">
    <property type="term" value="C:nucleus"/>
    <property type="evidence" value="ECO:0000318"/>
    <property type="project" value="GO_Central"/>
</dbReference>
<dbReference type="HOGENOM" id="CLU_076462_0_0_1"/>
<reference evidence="5" key="3">
    <citation type="submission" date="2019-07" db="EMBL/GenBank/DDBJ databases">
        <authorList>
            <person name="Seetharam A."/>
            <person name="Woodhouse M."/>
            <person name="Cannon E."/>
        </authorList>
    </citation>
    <scope>NUCLEOTIDE SEQUENCE [LARGE SCALE GENOMIC DNA]</scope>
    <source>
        <strain evidence="5">cv. B73</strain>
    </source>
</reference>
<feature type="region of interest" description="Disordered" evidence="2">
    <location>
        <begin position="1"/>
        <end position="48"/>
    </location>
</feature>
<feature type="domain" description="Glabrous enhancer-binding protein-like DBD" evidence="3">
    <location>
        <begin position="69"/>
        <end position="159"/>
    </location>
</feature>
<dbReference type="EMBL" id="CM000784">
    <property type="protein sequence ID" value="AQK99379.1"/>
    <property type="molecule type" value="Genomic_DNA"/>
</dbReference>
<dbReference type="InterPro" id="IPR053932">
    <property type="entry name" value="GeBP-like_DBD"/>
</dbReference>
<reference evidence="4" key="2">
    <citation type="submission" date="2015-12" db="EMBL/GenBank/DDBJ databases">
        <title>Update maize B73 reference genome by single molecule sequencing technologies.</title>
        <authorList>
            <consortium name="Maize Genome Sequencing Project"/>
            <person name="Ware D."/>
        </authorList>
    </citation>
    <scope>NUCLEOTIDE SEQUENCE</scope>
    <source>
        <tissue evidence="4">Seedling</tissue>
    </source>
</reference>
<evidence type="ECO:0000256" key="2">
    <source>
        <dbReference type="SAM" id="MobiDB-lite"/>
    </source>
</evidence>
<reference evidence="5" key="4">
    <citation type="submission" date="2021-05" db="UniProtKB">
        <authorList>
            <consortium name="EnsemblPlants"/>
        </authorList>
    </citation>
    <scope>IDENTIFICATION</scope>
    <source>
        <strain evidence="5">cv. B73</strain>
    </source>
</reference>
<evidence type="ECO:0000313" key="4">
    <source>
        <dbReference type="EMBL" id="AQK99379.1"/>
    </source>
</evidence>
<dbReference type="Gramene" id="Zm00001eb367480_T001">
    <property type="protein sequence ID" value="Zm00001eb367480_P001"/>
    <property type="gene ID" value="Zm00001eb367480"/>
</dbReference>
<protein>
    <submittedName>
        <fullName evidence="4">Tyrosine specific protein phosphatase-like</fullName>
    </submittedName>
</protein>
<feature type="compositionally biased region" description="Polar residues" evidence="2">
    <location>
        <begin position="8"/>
        <end position="19"/>
    </location>
</feature>
<dbReference type="RefSeq" id="XP_008657916.1">
    <property type="nucleotide sequence ID" value="XM_008659694.1"/>
</dbReference>
<comment type="similarity">
    <text evidence="1">Belongs to the GeBP family.</text>
</comment>
<reference evidence="6" key="1">
    <citation type="journal article" date="2009" name="Science">
        <title>The B73 maize genome: complexity, diversity, and dynamics.</title>
        <authorList>
            <person name="Schnable P.S."/>
            <person name="Ware D."/>
            <person name="Fulton R.S."/>
            <person name="Stein J.C."/>
            <person name="Wei F."/>
            <person name="Pasternak S."/>
            <person name="Liang C."/>
            <person name="Zhang J."/>
            <person name="Fulton L."/>
            <person name="Graves T.A."/>
            <person name="Minx P."/>
            <person name="Reily A.D."/>
            <person name="Courtney L."/>
            <person name="Kruchowski S.S."/>
            <person name="Tomlinson C."/>
            <person name="Strong C."/>
            <person name="Delehaunty K."/>
            <person name="Fronick C."/>
            <person name="Courtney B."/>
            <person name="Rock S.M."/>
            <person name="Belter E."/>
            <person name="Du F."/>
            <person name="Kim K."/>
            <person name="Abbott R.M."/>
            <person name="Cotton M."/>
            <person name="Levy A."/>
            <person name="Marchetto P."/>
            <person name="Ochoa K."/>
            <person name="Jackson S.M."/>
            <person name="Gillam B."/>
            <person name="Chen W."/>
            <person name="Yan L."/>
            <person name="Higginbotham J."/>
            <person name="Cardenas M."/>
            <person name="Waligorski J."/>
            <person name="Applebaum E."/>
            <person name="Phelps L."/>
            <person name="Falcone J."/>
            <person name="Kanchi K."/>
            <person name="Thane T."/>
            <person name="Scimone A."/>
            <person name="Thane N."/>
            <person name="Henke J."/>
            <person name="Wang T."/>
            <person name="Ruppert J."/>
            <person name="Shah N."/>
            <person name="Rotter K."/>
            <person name="Hodges J."/>
            <person name="Ingenthron E."/>
            <person name="Cordes M."/>
            <person name="Kohlberg S."/>
            <person name="Sgro J."/>
            <person name="Delgado B."/>
            <person name="Mead K."/>
            <person name="Chinwalla A."/>
            <person name="Leonard S."/>
            <person name="Crouse K."/>
            <person name="Collura K."/>
            <person name="Kudrna D."/>
            <person name="Currie J."/>
            <person name="He R."/>
            <person name="Angelova A."/>
            <person name="Rajasekar S."/>
            <person name="Mueller T."/>
            <person name="Lomeli R."/>
            <person name="Scara G."/>
            <person name="Ko A."/>
            <person name="Delaney K."/>
            <person name="Wissotski M."/>
            <person name="Lopez G."/>
            <person name="Campos D."/>
            <person name="Braidotti M."/>
            <person name="Ashley E."/>
            <person name="Golser W."/>
            <person name="Kim H."/>
            <person name="Lee S."/>
            <person name="Lin J."/>
            <person name="Dujmic Z."/>
            <person name="Kim W."/>
            <person name="Talag J."/>
            <person name="Zuccolo A."/>
            <person name="Fan C."/>
            <person name="Sebastian A."/>
            <person name="Kramer M."/>
            <person name="Spiegel L."/>
            <person name="Nascimento L."/>
            <person name="Zutavern T."/>
            <person name="Miller B."/>
            <person name="Ambroise C."/>
            <person name="Muller S."/>
            <person name="Spooner W."/>
            <person name="Narechania A."/>
            <person name="Ren L."/>
            <person name="Wei S."/>
            <person name="Kumari S."/>
            <person name="Faga B."/>
            <person name="Levy M.J."/>
            <person name="McMahan L."/>
            <person name="Van Buren P."/>
            <person name="Vaughn M.W."/>
            <person name="Ying K."/>
            <person name="Yeh C.-T."/>
            <person name="Emrich S.J."/>
            <person name="Jia Y."/>
            <person name="Kalyanaraman A."/>
            <person name="Hsia A.-P."/>
            <person name="Barbazuk W.B."/>
            <person name="Baucom R.S."/>
            <person name="Brutnell T.P."/>
            <person name="Carpita N.C."/>
            <person name="Chaparro C."/>
            <person name="Chia J.-M."/>
            <person name="Deragon J.-M."/>
            <person name="Estill J.C."/>
            <person name="Fu Y."/>
            <person name="Jeddeloh J.A."/>
            <person name="Han Y."/>
            <person name="Lee H."/>
            <person name="Li P."/>
            <person name="Lisch D.R."/>
            <person name="Liu S."/>
            <person name="Liu Z."/>
            <person name="Nagel D.H."/>
            <person name="McCann M.C."/>
            <person name="SanMiguel P."/>
            <person name="Myers A.M."/>
            <person name="Nettleton D."/>
            <person name="Nguyen J."/>
            <person name="Penning B.W."/>
            <person name="Ponnala L."/>
            <person name="Schneider K.L."/>
            <person name="Schwartz D.C."/>
            <person name="Sharma A."/>
            <person name="Soderlund C."/>
            <person name="Springer N.M."/>
            <person name="Sun Q."/>
            <person name="Wang H."/>
            <person name="Waterman M."/>
            <person name="Westerman R."/>
            <person name="Wolfgruber T.K."/>
            <person name="Yang L."/>
            <person name="Yu Y."/>
            <person name="Zhang L."/>
            <person name="Zhou S."/>
            <person name="Zhu Q."/>
            <person name="Bennetzen J.L."/>
            <person name="Dawe R.K."/>
            <person name="Jiang J."/>
            <person name="Jiang N."/>
            <person name="Presting G.G."/>
            <person name="Wessler S.R."/>
            <person name="Aluru S."/>
            <person name="Martienssen R.A."/>
            <person name="Clifton S.W."/>
            <person name="McCombie W.R."/>
            <person name="Wing R.A."/>
            <person name="Wilson R.K."/>
        </authorList>
    </citation>
    <scope>NUCLEOTIDE SEQUENCE [LARGE SCALE GENOMIC DNA]</scope>
    <source>
        <strain evidence="6">cv. B73</strain>
    </source>
</reference>
<dbReference type="EnsemblPlants" id="Zm00001eb367480_T001">
    <property type="protein sequence ID" value="Zm00001eb367480_P001"/>
    <property type="gene ID" value="Zm00001eb367480"/>
</dbReference>
<dbReference type="KEGG" id="zma:103637526"/>
<dbReference type="eggNOG" id="ENOG502R6VD">
    <property type="taxonomic scope" value="Eukaryota"/>
</dbReference>
<organism evidence="4">
    <name type="scientific">Zea mays</name>
    <name type="common">Maize</name>
    <dbReference type="NCBI Taxonomy" id="4577"/>
    <lineage>
        <taxon>Eukaryota</taxon>
        <taxon>Viridiplantae</taxon>
        <taxon>Streptophyta</taxon>
        <taxon>Embryophyta</taxon>
        <taxon>Tracheophyta</taxon>
        <taxon>Spermatophyta</taxon>
        <taxon>Magnoliopsida</taxon>
        <taxon>Liliopsida</taxon>
        <taxon>Poales</taxon>
        <taxon>Poaceae</taxon>
        <taxon>PACMAD clade</taxon>
        <taxon>Panicoideae</taxon>
        <taxon>Andropogonodae</taxon>
        <taxon>Andropogoneae</taxon>
        <taxon>Tripsacinae</taxon>
        <taxon>Zea</taxon>
    </lineage>
</organism>
<dbReference type="Proteomes" id="UP000007305">
    <property type="component" value="Chromosome 8"/>
</dbReference>
<dbReference type="STRING" id="4577.K7VNG1"/>
<dbReference type="Pfam" id="PF04504">
    <property type="entry name" value="GeBP-like_DBD"/>
    <property type="match status" value="1"/>
</dbReference>
<evidence type="ECO:0000313" key="5">
    <source>
        <dbReference type="EnsemblPlants" id="Zm00001eb367480_P001"/>
    </source>
</evidence>
<dbReference type="PANTHER" id="PTHR31662">
    <property type="entry name" value="BNAANNG10740D PROTEIN-RELATED"/>
    <property type="match status" value="1"/>
</dbReference>
<evidence type="ECO:0000313" key="6">
    <source>
        <dbReference type="Proteomes" id="UP000007305"/>
    </source>
</evidence>
<gene>
    <name evidence="5" type="primary">LOC103637526</name>
    <name evidence="4" type="ORF">ZEAMMB73_Zm00001d012358</name>
</gene>
<evidence type="ECO:0000259" key="3">
    <source>
        <dbReference type="Pfam" id="PF04504"/>
    </source>
</evidence>
<dbReference type="PaxDb" id="4577-GRMZM5G891518_P01"/>
<keyword evidence="6" id="KW-1185">Reference proteome</keyword>
<proteinExistence type="inferred from homology"/>